<feature type="compositionally biased region" description="Low complexity" evidence="1">
    <location>
        <begin position="299"/>
        <end position="322"/>
    </location>
</feature>
<evidence type="ECO:0000313" key="2">
    <source>
        <dbReference type="EMBL" id="SIT86296.1"/>
    </source>
</evidence>
<feature type="region of interest" description="Disordered" evidence="1">
    <location>
        <begin position="282"/>
        <end position="334"/>
    </location>
</feature>
<dbReference type="EMBL" id="FTPR01000001">
    <property type="protein sequence ID" value="SIT86296.1"/>
    <property type="molecule type" value="Genomic_DNA"/>
</dbReference>
<sequence>MSNQSLGNRVQTELKQAVLSGLLPDSDHEKAELLLERLQKPVRLAILGMPESGKSRLLNLLVGADVIPQGVHLPTMQLVYGENEKSLCTLADGSKEEFNAVDADMIAGLSPVFVEMQMPLPALNKISVLEVVAPDDTNAVHRASQWASKRTDVALWCTRGFTEPEQRIWATMPDLIKDHAFCMVTHADFLKAQGLYEAAVGAISAAAGDEFNAVLAIATNQALSARHADGSVDKDVMRESGGSALISAVLKQVERGRQSAVDQADVLLHQYSDLLAPLKEAPVAPDVSTPPKPTPTPEPVVTKEPAAPVAAPEKAQADAPKPTAGPSESKPATRDAISRLREIAARKNVSRDLAFEEAAKPAETPAAEPETKPEVEAPADVVAEPLHPATRDAYEHVIAYLEARGAELASVLEEQGEDGPVAVMTMAVDHVQWLCDYLNENGDAADVSLQRTRDTAFDAADMVQLMQMEKQGNAALEAISLMLQIKRELQADLAA</sequence>
<dbReference type="SUPFAM" id="SSF52540">
    <property type="entry name" value="P-loop containing nucleoside triphosphate hydrolases"/>
    <property type="match status" value="1"/>
</dbReference>
<dbReference type="AlphaFoldDB" id="A0A1R3X5U4"/>
<accession>A0A1R3X5U4</accession>
<dbReference type="Proteomes" id="UP000186997">
    <property type="component" value="Unassembled WGS sequence"/>
</dbReference>
<evidence type="ECO:0000256" key="1">
    <source>
        <dbReference type="SAM" id="MobiDB-lite"/>
    </source>
</evidence>
<dbReference type="STRING" id="287098.SAMN05421665_2279"/>
<gene>
    <name evidence="2" type="ORF">SAMN05421665_2279</name>
</gene>
<organism evidence="2 3">
    <name type="scientific">Yoonia rosea</name>
    <dbReference type="NCBI Taxonomy" id="287098"/>
    <lineage>
        <taxon>Bacteria</taxon>
        <taxon>Pseudomonadati</taxon>
        <taxon>Pseudomonadota</taxon>
        <taxon>Alphaproteobacteria</taxon>
        <taxon>Rhodobacterales</taxon>
        <taxon>Paracoccaceae</taxon>
        <taxon>Yoonia</taxon>
    </lineage>
</organism>
<protein>
    <recommendedName>
        <fullName evidence="4">Dynamin family protein</fullName>
    </recommendedName>
</protein>
<reference evidence="3" key="1">
    <citation type="submission" date="2017-01" db="EMBL/GenBank/DDBJ databases">
        <authorList>
            <person name="Varghese N."/>
            <person name="Submissions S."/>
        </authorList>
    </citation>
    <scope>NUCLEOTIDE SEQUENCE [LARGE SCALE GENOMIC DNA]</scope>
    <source>
        <strain evidence="3">DSM 29591</strain>
    </source>
</reference>
<feature type="region of interest" description="Disordered" evidence="1">
    <location>
        <begin position="352"/>
        <end position="374"/>
    </location>
</feature>
<dbReference type="InterPro" id="IPR027417">
    <property type="entry name" value="P-loop_NTPase"/>
</dbReference>
<dbReference type="Gene3D" id="3.40.50.300">
    <property type="entry name" value="P-loop containing nucleotide triphosphate hydrolases"/>
    <property type="match status" value="1"/>
</dbReference>
<keyword evidence="3" id="KW-1185">Reference proteome</keyword>
<dbReference type="RefSeq" id="WP_076659680.1">
    <property type="nucleotide sequence ID" value="NZ_FTPR01000001.1"/>
</dbReference>
<evidence type="ECO:0000313" key="3">
    <source>
        <dbReference type="Proteomes" id="UP000186997"/>
    </source>
</evidence>
<dbReference type="OrthoDB" id="7647819at2"/>
<name>A0A1R3X5U4_9RHOB</name>
<evidence type="ECO:0008006" key="4">
    <source>
        <dbReference type="Google" id="ProtNLM"/>
    </source>
</evidence>
<feature type="compositionally biased region" description="Pro residues" evidence="1">
    <location>
        <begin position="288"/>
        <end position="298"/>
    </location>
</feature>
<proteinExistence type="predicted"/>